<evidence type="ECO:0000313" key="3">
    <source>
        <dbReference type="Proteomes" id="UP001211907"/>
    </source>
</evidence>
<protein>
    <submittedName>
        <fullName evidence="2">Uncharacterized protein</fullName>
    </submittedName>
</protein>
<evidence type="ECO:0000313" key="2">
    <source>
        <dbReference type="EMBL" id="KAJ3094296.1"/>
    </source>
</evidence>
<dbReference type="EMBL" id="JADGJH010002880">
    <property type="protein sequence ID" value="KAJ3094296.1"/>
    <property type="molecule type" value="Genomic_DNA"/>
</dbReference>
<proteinExistence type="predicted"/>
<feature type="region of interest" description="Disordered" evidence="1">
    <location>
        <begin position="157"/>
        <end position="177"/>
    </location>
</feature>
<name>A0AAD5XCS4_9FUNG</name>
<gene>
    <name evidence="2" type="ORF">HK100_006199</name>
</gene>
<dbReference type="AlphaFoldDB" id="A0AAD5XCS4"/>
<dbReference type="Proteomes" id="UP001211907">
    <property type="component" value="Unassembled WGS sequence"/>
</dbReference>
<keyword evidence="3" id="KW-1185">Reference proteome</keyword>
<comment type="caution">
    <text evidence="2">The sequence shown here is derived from an EMBL/GenBank/DDBJ whole genome shotgun (WGS) entry which is preliminary data.</text>
</comment>
<feature type="region of interest" description="Disordered" evidence="1">
    <location>
        <begin position="90"/>
        <end position="112"/>
    </location>
</feature>
<accession>A0AAD5XCS4</accession>
<evidence type="ECO:0000256" key="1">
    <source>
        <dbReference type="SAM" id="MobiDB-lite"/>
    </source>
</evidence>
<organism evidence="2 3">
    <name type="scientific">Physocladia obscura</name>
    <dbReference type="NCBI Taxonomy" id="109957"/>
    <lineage>
        <taxon>Eukaryota</taxon>
        <taxon>Fungi</taxon>
        <taxon>Fungi incertae sedis</taxon>
        <taxon>Chytridiomycota</taxon>
        <taxon>Chytridiomycota incertae sedis</taxon>
        <taxon>Chytridiomycetes</taxon>
        <taxon>Chytridiales</taxon>
        <taxon>Chytriomycetaceae</taxon>
        <taxon>Physocladia</taxon>
    </lineage>
</organism>
<reference evidence="2" key="1">
    <citation type="submission" date="2020-05" db="EMBL/GenBank/DDBJ databases">
        <title>Phylogenomic resolution of chytrid fungi.</title>
        <authorList>
            <person name="Stajich J.E."/>
            <person name="Amses K."/>
            <person name="Simmons R."/>
            <person name="Seto K."/>
            <person name="Myers J."/>
            <person name="Bonds A."/>
            <person name="Quandt C.A."/>
            <person name="Barry K."/>
            <person name="Liu P."/>
            <person name="Grigoriev I."/>
            <person name="Longcore J.E."/>
            <person name="James T.Y."/>
        </authorList>
    </citation>
    <scope>NUCLEOTIDE SEQUENCE</scope>
    <source>
        <strain evidence="2">JEL0513</strain>
    </source>
</reference>
<sequence>MDKLARDDFSFVLLGPQMHVEAGGEWYLRSAGSLTGQAGVLPSLATIAAINPAAVNGDPNTAASGNLTILVGNSTGRNVTITSTTASALASTSTTSSSASSTTSSTTSSSSTGLPCLSLVHFINSVNLTLLTAQMPPGSSQSKLLESLRMRRNEAYVKPNTFPPPNTSTFSKGNGGSGIAHQYSKIEMDEMKPIVRNPSFDNPFKGSVAAAAYNPQFQQNNYMYQQQQQQSFVAYGHPPQSTVSYVPITQQSGPSQQWK</sequence>